<dbReference type="InterPro" id="IPR045340">
    <property type="entry name" value="DUF6533"/>
</dbReference>
<name>A0A4Q9MQC2_9APHY</name>
<dbReference type="EMBL" id="ML143409">
    <property type="protein sequence ID" value="TBU29909.1"/>
    <property type="molecule type" value="Genomic_DNA"/>
</dbReference>
<keyword evidence="1" id="KW-0812">Transmembrane</keyword>
<evidence type="ECO:0000313" key="3">
    <source>
        <dbReference type="EMBL" id="TBU29909.1"/>
    </source>
</evidence>
<feature type="transmembrane region" description="Helical" evidence="1">
    <location>
        <begin position="108"/>
        <end position="132"/>
    </location>
</feature>
<feature type="transmembrane region" description="Helical" evidence="1">
    <location>
        <begin position="54"/>
        <end position="76"/>
    </location>
</feature>
<accession>A0A4Q9MQC2</accession>
<organism evidence="3">
    <name type="scientific">Dichomitus squalens</name>
    <dbReference type="NCBI Taxonomy" id="114155"/>
    <lineage>
        <taxon>Eukaryota</taxon>
        <taxon>Fungi</taxon>
        <taxon>Dikarya</taxon>
        <taxon>Basidiomycota</taxon>
        <taxon>Agaricomycotina</taxon>
        <taxon>Agaricomycetes</taxon>
        <taxon>Polyporales</taxon>
        <taxon>Polyporaceae</taxon>
        <taxon>Dichomitus</taxon>
    </lineage>
</organism>
<keyword evidence="1" id="KW-1133">Transmembrane helix</keyword>
<dbReference type="Pfam" id="PF20151">
    <property type="entry name" value="DUF6533"/>
    <property type="match status" value="1"/>
</dbReference>
<evidence type="ECO:0000256" key="1">
    <source>
        <dbReference type="SAM" id="Phobius"/>
    </source>
</evidence>
<dbReference type="Proteomes" id="UP000292957">
    <property type="component" value="Unassembled WGS sequence"/>
</dbReference>
<evidence type="ECO:0000259" key="2">
    <source>
        <dbReference type="Pfam" id="PF20151"/>
    </source>
</evidence>
<feature type="transmembrane region" description="Helical" evidence="1">
    <location>
        <begin position="24"/>
        <end position="42"/>
    </location>
</feature>
<protein>
    <recommendedName>
        <fullName evidence="2">DUF6533 domain-containing protein</fullName>
    </recommendedName>
</protein>
<dbReference type="AlphaFoldDB" id="A0A4Q9MQC2"/>
<sequence>MADQGDPDYAGVVQVFDSFLTGNYLSAAAMAFLAFDWIIGLPREIQLFWGNASVGATSLYAGARYLTLFCNIIYTLELFEMSTERSVWGEPYPVDSLIADRIFRCTRLVWTGFVVGFLAIIPLLVLAVLRVYALTQRRLLAAFIFLFLFIPLGASIVPYTYKAQGVVDSIFGCFEADFTPVALFQKWMWVSRMTLAVILTSMSLTYSSAPRRCKLLDTLKDNGRTMASIILYNDILIFTRALVVVDTLHLVLSVLSVEDLGGASVIIELRNPIASVLVSHFLLDLQEAHKRSVLLDSHQLVSSGSSAADSGTISFARTTSLFFATIDHDLPDIYDSRGILGPEDEDVLVIGGPEADDVYWHSDKV</sequence>
<proteinExistence type="predicted"/>
<keyword evidence="1" id="KW-0472">Membrane</keyword>
<feature type="transmembrane region" description="Helical" evidence="1">
    <location>
        <begin position="139"/>
        <end position="161"/>
    </location>
</feature>
<feature type="transmembrane region" description="Helical" evidence="1">
    <location>
        <begin position="189"/>
        <end position="209"/>
    </location>
</feature>
<gene>
    <name evidence="3" type="ORF">BD311DRAFT_659941</name>
</gene>
<dbReference type="OrthoDB" id="2756573at2759"/>
<reference evidence="3" key="1">
    <citation type="submission" date="2019-01" db="EMBL/GenBank/DDBJ databases">
        <title>Draft genome sequences of three monokaryotic isolates of the white-rot basidiomycete fungus Dichomitus squalens.</title>
        <authorList>
            <consortium name="DOE Joint Genome Institute"/>
            <person name="Lopez S.C."/>
            <person name="Andreopoulos B."/>
            <person name="Pangilinan J."/>
            <person name="Lipzen A."/>
            <person name="Riley R."/>
            <person name="Ahrendt S."/>
            <person name="Ng V."/>
            <person name="Barry K."/>
            <person name="Daum C."/>
            <person name="Grigoriev I.V."/>
            <person name="Hilden K.S."/>
            <person name="Makela M.R."/>
            <person name="de Vries R.P."/>
        </authorList>
    </citation>
    <scope>NUCLEOTIDE SEQUENCE [LARGE SCALE GENOMIC DNA]</scope>
    <source>
        <strain evidence="3">OM18370.1</strain>
    </source>
</reference>
<feature type="domain" description="DUF6533" evidence="2">
    <location>
        <begin position="24"/>
        <end position="69"/>
    </location>
</feature>